<evidence type="ECO:0000259" key="3">
    <source>
        <dbReference type="Pfam" id="PF12508"/>
    </source>
</evidence>
<comment type="caution">
    <text evidence="4">The sequence shown here is derived from an EMBL/GenBank/DDBJ whole genome shotgun (WGS) entry which is preliminary data.</text>
</comment>
<dbReference type="RefSeq" id="WP_219433109.1">
    <property type="nucleotide sequence ID" value="NZ_JAHXCP010000005.1"/>
</dbReference>
<feature type="region of interest" description="Disordered" evidence="1">
    <location>
        <begin position="411"/>
        <end position="435"/>
    </location>
</feature>
<organism evidence="4 5">
    <name type="scientific">Prevotella melaninogenica</name>
    <dbReference type="NCBI Taxonomy" id="28132"/>
    <lineage>
        <taxon>Bacteria</taxon>
        <taxon>Pseudomonadati</taxon>
        <taxon>Bacteroidota</taxon>
        <taxon>Bacteroidia</taxon>
        <taxon>Bacteroidales</taxon>
        <taxon>Prevotellaceae</taxon>
        <taxon>Prevotella</taxon>
    </lineage>
</organism>
<keyword evidence="2" id="KW-1133">Transmembrane helix</keyword>
<protein>
    <submittedName>
        <fullName evidence="4">Conjugative transposon protein TraM</fullName>
    </submittedName>
</protein>
<feature type="domain" description="Conjugative transposon TraM C-terminal" evidence="3">
    <location>
        <begin position="257"/>
        <end position="409"/>
    </location>
</feature>
<feature type="compositionally biased region" description="Polar residues" evidence="1">
    <location>
        <begin position="129"/>
        <end position="150"/>
    </location>
</feature>
<sequence length="435" mass="48553">MQLFKKKDIHINFRQPKYIFPAFLYLPLLLVGYAVTSMFAEPEEAKAAQRSDYIQSDLPEANISADLGDKESNIEDQYGMISDSTAMSSVENDNDSVNKKLDYQSRYSGRELELLQQQQNDQKELQQLRAMQSRVQRNTSTGSGGFSTPISEYDIKRVQKKRRQNALGQLEEDLYGDDSDDPMKSFYDSNGFDANGRPLRNGSRKGNGSGVSQGNTDESVPSSVQDVKEKPLAVTKAKSSSDYFNTIRPGKTQSSLITAIIDENIKAVEGSRIRLRLLDDIDIEGLIVKKGTYIYAIMGGFGSQRVHGTIQSILVGDEIVHISLSMYDTDGLEGLYIPESSFRETSKELLESATDNPGSLTNSYGSSQNALKTWGNQVVQNVSQKVMNSLQRRVRKNRVLLKYGTRVYLINSSPESGNNSRPRRGPQQSNDTSNR</sequence>
<keyword evidence="2" id="KW-0472">Membrane</keyword>
<gene>
    <name evidence="4" type="primary">traM</name>
    <name evidence="4" type="ORF">KZO77_05110</name>
</gene>
<feature type="region of interest" description="Disordered" evidence="1">
    <location>
        <begin position="120"/>
        <end position="152"/>
    </location>
</feature>
<evidence type="ECO:0000313" key="5">
    <source>
        <dbReference type="Proteomes" id="UP000812077"/>
    </source>
</evidence>
<dbReference type="EMBL" id="JAHXCP010000005">
    <property type="protein sequence ID" value="MBW4754422.1"/>
    <property type="molecule type" value="Genomic_DNA"/>
</dbReference>
<accession>A0ABS6Y4K6</accession>
<keyword evidence="2" id="KW-0812">Transmembrane</keyword>
<evidence type="ECO:0000313" key="4">
    <source>
        <dbReference type="EMBL" id="MBW4754422.1"/>
    </source>
</evidence>
<keyword evidence="5" id="KW-1185">Reference proteome</keyword>
<proteinExistence type="predicted"/>
<feature type="region of interest" description="Disordered" evidence="1">
    <location>
        <begin position="170"/>
        <end position="231"/>
    </location>
</feature>
<feature type="compositionally biased region" description="Polar residues" evidence="1">
    <location>
        <begin position="212"/>
        <end position="225"/>
    </location>
</feature>
<dbReference type="NCBIfam" id="TIGR03779">
    <property type="entry name" value="Bac_Flav_CT_M"/>
    <property type="match status" value="1"/>
</dbReference>
<dbReference type="Pfam" id="PF12508">
    <property type="entry name" value="Transposon_TraM"/>
    <property type="match status" value="1"/>
</dbReference>
<feature type="compositionally biased region" description="Acidic residues" evidence="1">
    <location>
        <begin position="170"/>
        <end position="180"/>
    </location>
</feature>
<dbReference type="InterPro" id="IPR055407">
    <property type="entry name" value="TraM_C"/>
</dbReference>
<reference evidence="4 5" key="1">
    <citation type="submission" date="2021-07" db="EMBL/GenBank/DDBJ databases">
        <title>Genomic diversity and antimicrobial resistance of Prevotella spp. isolated from chronic lung disease airways.</title>
        <authorList>
            <person name="Webb K.A."/>
            <person name="Olagoke O.S."/>
            <person name="Baird T."/>
            <person name="Neill J."/>
            <person name="Pham A."/>
            <person name="Wells T.J."/>
            <person name="Ramsay K.A."/>
            <person name="Bell S.C."/>
            <person name="Sarovich D.S."/>
            <person name="Price E.P."/>
        </authorList>
    </citation>
    <scope>NUCLEOTIDE SEQUENCE [LARGE SCALE GENOMIC DNA]</scope>
    <source>
        <strain evidence="4 5">SCHI0027.S.6</strain>
    </source>
</reference>
<dbReference type="InterPro" id="IPR022187">
    <property type="entry name" value="Conjug_transposon_TraM"/>
</dbReference>
<feature type="transmembrane region" description="Helical" evidence="2">
    <location>
        <begin position="20"/>
        <end position="40"/>
    </location>
</feature>
<dbReference type="Proteomes" id="UP000812077">
    <property type="component" value="Unassembled WGS sequence"/>
</dbReference>
<name>A0ABS6Y4K6_9BACT</name>
<evidence type="ECO:0000256" key="1">
    <source>
        <dbReference type="SAM" id="MobiDB-lite"/>
    </source>
</evidence>
<evidence type="ECO:0000256" key="2">
    <source>
        <dbReference type="SAM" id="Phobius"/>
    </source>
</evidence>